<dbReference type="OrthoDB" id="1467431at2"/>
<dbReference type="EMBL" id="QURB01000007">
    <property type="protein sequence ID" value="RFC53727.1"/>
    <property type="molecule type" value="Genomic_DNA"/>
</dbReference>
<feature type="domain" description="Secretion system C-terminal sorting" evidence="3">
    <location>
        <begin position="55"/>
        <end position="126"/>
    </location>
</feature>
<dbReference type="Pfam" id="PF18962">
    <property type="entry name" value="Por_Secre_tail"/>
    <property type="match status" value="1"/>
</dbReference>
<keyword evidence="1" id="KW-0732">Signal</keyword>
<reference evidence="4 5" key="1">
    <citation type="submission" date="2018-08" db="EMBL/GenBank/DDBJ databases">
        <title>The draft genome squence of Brumimicrobium sp. N62.</title>
        <authorList>
            <person name="Du Z.-J."/>
            <person name="Luo H.-R."/>
        </authorList>
    </citation>
    <scope>NUCLEOTIDE SEQUENCE [LARGE SCALE GENOMIC DNA]</scope>
    <source>
        <strain evidence="4 5">N62</strain>
    </source>
</reference>
<keyword evidence="2" id="KW-0812">Transmembrane</keyword>
<evidence type="ECO:0000313" key="5">
    <source>
        <dbReference type="Proteomes" id="UP000257127"/>
    </source>
</evidence>
<evidence type="ECO:0000259" key="3">
    <source>
        <dbReference type="Pfam" id="PF18962"/>
    </source>
</evidence>
<keyword evidence="5" id="KW-1185">Reference proteome</keyword>
<keyword evidence="2" id="KW-1133">Transmembrane helix</keyword>
<keyword evidence="2" id="KW-0472">Membrane</keyword>
<dbReference type="Proteomes" id="UP000257127">
    <property type="component" value="Unassembled WGS sequence"/>
</dbReference>
<gene>
    <name evidence="4" type="ORF">DXU93_11410</name>
</gene>
<comment type="caution">
    <text evidence="4">The sequence shown here is derived from an EMBL/GenBank/DDBJ whole genome shotgun (WGS) entry which is preliminary data.</text>
</comment>
<organism evidence="4 5">
    <name type="scientific">Brumimicrobium aurantiacum</name>
    <dbReference type="NCBI Taxonomy" id="1737063"/>
    <lineage>
        <taxon>Bacteria</taxon>
        <taxon>Pseudomonadati</taxon>
        <taxon>Bacteroidota</taxon>
        <taxon>Flavobacteriia</taxon>
        <taxon>Flavobacteriales</taxon>
        <taxon>Crocinitomicaceae</taxon>
        <taxon>Brumimicrobium</taxon>
    </lineage>
</organism>
<dbReference type="AlphaFoldDB" id="A0A3E1EW10"/>
<proteinExistence type="predicted"/>
<accession>A0A3E1EW10</accession>
<dbReference type="InterPro" id="IPR026444">
    <property type="entry name" value="Secre_tail"/>
</dbReference>
<protein>
    <recommendedName>
        <fullName evidence="3">Secretion system C-terminal sorting domain-containing protein</fullName>
    </recommendedName>
</protein>
<feature type="transmembrane region" description="Helical" evidence="2">
    <location>
        <begin position="12"/>
        <end position="31"/>
    </location>
</feature>
<evidence type="ECO:0000256" key="2">
    <source>
        <dbReference type="SAM" id="Phobius"/>
    </source>
</evidence>
<sequence length="130" mass="15340">MLLVIDIQQTIVNIAWITLFVLIVLIIYRLVMKRLKKGRIEKELYLILHPIEKDPASGTVPIFMEMNSPKEVEVSIFPIDNSFEKVLEKKEYKKGGNIIQFDTTQFENGFYFYQAKSENQKTKKRIEIRN</sequence>
<dbReference type="RefSeq" id="WP_116881423.1">
    <property type="nucleotide sequence ID" value="NZ_QURB01000007.1"/>
</dbReference>
<evidence type="ECO:0000313" key="4">
    <source>
        <dbReference type="EMBL" id="RFC53727.1"/>
    </source>
</evidence>
<name>A0A3E1EW10_9FLAO</name>
<evidence type="ECO:0000256" key="1">
    <source>
        <dbReference type="ARBA" id="ARBA00022729"/>
    </source>
</evidence>